<reference evidence="6 7" key="1">
    <citation type="journal article" date="2020" name="G3 (Bethesda)">
        <title>Improved Reference Genome for Cyclotella cryptica CCMP332, a Model for Cell Wall Morphogenesis, Salinity Adaptation, and Lipid Production in Diatoms (Bacillariophyta).</title>
        <authorList>
            <person name="Roberts W.R."/>
            <person name="Downey K.M."/>
            <person name="Ruck E.C."/>
            <person name="Traller J.C."/>
            <person name="Alverson A.J."/>
        </authorList>
    </citation>
    <scope>NUCLEOTIDE SEQUENCE [LARGE SCALE GENOMIC DNA]</scope>
    <source>
        <strain evidence="6 7">CCMP332</strain>
    </source>
</reference>
<dbReference type="Proteomes" id="UP001516023">
    <property type="component" value="Unassembled WGS sequence"/>
</dbReference>
<keyword evidence="2 5" id="KW-0812">Transmembrane</keyword>
<keyword evidence="7" id="KW-1185">Reference proteome</keyword>
<comment type="subcellular location">
    <subcellularLocation>
        <location evidence="1">Membrane</location>
        <topology evidence="1">Multi-pass membrane protein</topology>
    </subcellularLocation>
</comment>
<dbReference type="InterPro" id="IPR003689">
    <property type="entry name" value="ZIP"/>
</dbReference>
<evidence type="ECO:0000313" key="6">
    <source>
        <dbReference type="EMBL" id="KAL3801795.1"/>
    </source>
</evidence>
<feature type="transmembrane region" description="Helical" evidence="5">
    <location>
        <begin position="311"/>
        <end position="335"/>
    </location>
</feature>
<dbReference type="Pfam" id="PF02535">
    <property type="entry name" value="Zip"/>
    <property type="match status" value="1"/>
</dbReference>
<evidence type="ECO:0008006" key="8">
    <source>
        <dbReference type="Google" id="ProtNLM"/>
    </source>
</evidence>
<evidence type="ECO:0000256" key="2">
    <source>
        <dbReference type="ARBA" id="ARBA00022692"/>
    </source>
</evidence>
<keyword evidence="3 5" id="KW-1133">Transmembrane helix</keyword>
<feature type="transmembrane region" description="Helical" evidence="5">
    <location>
        <begin position="341"/>
        <end position="361"/>
    </location>
</feature>
<dbReference type="PANTHER" id="PTHR11040:SF205">
    <property type="entry name" value="ZINC TRANSPORTER ZUPT"/>
    <property type="match status" value="1"/>
</dbReference>
<sequence length="396" mass="42339">MPVTEGNVGLAFGISFAAGAATMVGASAVFFPRLVKLASKRVLAGSLGFAAGVMLYISFVDLFFVSFESFQDSGMEDSHAYSFATLCVFMGIVLMKIIDVIVHRLGDNPYPYEREMAKQGTLAQTPCGKQVDEDLEEEVDINVPTGFGCSADPVGDQQKWQAHADAEINAITREDSTVLSTVTGGLDVVPTCDEYPDKNQENQSDEPATFDDDDIISLAPVQPCSGEELFQLPAELTSEVEKNKLLKMGFATAVAIAMHNFPEGVATFVASLNDPSTGAVLGIAIGAHNIPEGLCVALPIFYATGSRWKGFWWAFISGMAEPLAAIVAWLVLANVMSDEVYGVMFGLVSGMMVMLSLSELLPTAHKYDPEDSVVTACTIVGMSVMALSLILFEFSG</sequence>
<evidence type="ECO:0000256" key="1">
    <source>
        <dbReference type="ARBA" id="ARBA00004141"/>
    </source>
</evidence>
<organism evidence="6 7">
    <name type="scientific">Cyclotella cryptica</name>
    <dbReference type="NCBI Taxonomy" id="29204"/>
    <lineage>
        <taxon>Eukaryota</taxon>
        <taxon>Sar</taxon>
        <taxon>Stramenopiles</taxon>
        <taxon>Ochrophyta</taxon>
        <taxon>Bacillariophyta</taxon>
        <taxon>Coscinodiscophyceae</taxon>
        <taxon>Thalassiosirophycidae</taxon>
        <taxon>Stephanodiscales</taxon>
        <taxon>Stephanodiscaceae</taxon>
        <taxon>Cyclotella</taxon>
    </lineage>
</organism>
<comment type="caution">
    <text evidence="6">The sequence shown here is derived from an EMBL/GenBank/DDBJ whole genome shotgun (WGS) entry which is preliminary data.</text>
</comment>
<evidence type="ECO:0000256" key="3">
    <source>
        <dbReference type="ARBA" id="ARBA00022989"/>
    </source>
</evidence>
<protein>
    <recommendedName>
        <fullName evidence="8">Zinc transporter</fullName>
    </recommendedName>
</protein>
<dbReference type="PANTHER" id="PTHR11040">
    <property type="entry name" value="ZINC/IRON TRANSPORTER"/>
    <property type="match status" value="1"/>
</dbReference>
<gene>
    <name evidence="6" type="ORF">HJC23_001191</name>
</gene>
<feature type="transmembrane region" description="Helical" evidence="5">
    <location>
        <begin position="12"/>
        <end position="31"/>
    </location>
</feature>
<evidence type="ECO:0000256" key="4">
    <source>
        <dbReference type="ARBA" id="ARBA00023136"/>
    </source>
</evidence>
<evidence type="ECO:0000256" key="5">
    <source>
        <dbReference type="SAM" id="Phobius"/>
    </source>
</evidence>
<feature type="transmembrane region" description="Helical" evidence="5">
    <location>
        <begin position="373"/>
        <end position="392"/>
    </location>
</feature>
<feature type="transmembrane region" description="Helical" evidence="5">
    <location>
        <begin position="79"/>
        <end position="98"/>
    </location>
</feature>
<keyword evidence="4 5" id="KW-0472">Membrane</keyword>
<proteinExistence type="predicted"/>
<accession>A0ABD3QUV1</accession>
<dbReference type="AlphaFoldDB" id="A0ABD3QUV1"/>
<feature type="transmembrane region" description="Helical" evidence="5">
    <location>
        <begin position="43"/>
        <end position="67"/>
    </location>
</feature>
<dbReference type="EMBL" id="JABMIG020000024">
    <property type="protein sequence ID" value="KAL3801795.1"/>
    <property type="molecule type" value="Genomic_DNA"/>
</dbReference>
<name>A0ABD3QUV1_9STRA</name>
<evidence type="ECO:0000313" key="7">
    <source>
        <dbReference type="Proteomes" id="UP001516023"/>
    </source>
</evidence>
<dbReference type="GO" id="GO:0016020">
    <property type="term" value="C:membrane"/>
    <property type="evidence" value="ECO:0007669"/>
    <property type="project" value="UniProtKB-SubCell"/>
</dbReference>